<dbReference type="EMBL" id="JAHDYR010000032">
    <property type="protein sequence ID" value="KAG9392799.1"/>
    <property type="molecule type" value="Genomic_DNA"/>
</dbReference>
<dbReference type="PANTHER" id="PTHR12894">
    <property type="entry name" value="CNH DOMAIN CONTAINING"/>
    <property type="match status" value="1"/>
</dbReference>
<dbReference type="PANTHER" id="PTHR12894:SF27">
    <property type="entry name" value="TRANSFORMING GROWTH FACTOR-BETA RECEPTOR-ASSOCIATED PROTEIN 1"/>
    <property type="match status" value="1"/>
</dbReference>
<dbReference type="GO" id="GO:0005737">
    <property type="term" value="C:cytoplasm"/>
    <property type="evidence" value="ECO:0007669"/>
    <property type="project" value="TreeGrafter"/>
</dbReference>
<dbReference type="GO" id="GO:0016020">
    <property type="term" value="C:membrane"/>
    <property type="evidence" value="ECO:0007669"/>
    <property type="project" value="TreeGrafter"/>
</dbReference>
<name>A0A8J6DYV8_9EUKA</name>
<keyword evidence="2" id="KW-1185">Reference proteome</keyword>
<dbReference type="GO" id="GO:0034058">
    <property type="term" value="P:endosomal vesicle fusion"/>
    <property type="evidence" value="ECO:0007669"/>
    <property type="project" value="TreeGrafter"/>
</dbReference>
<dbReference type="AlphaFoldDB" id="A0A8J6DYV8"/>
<gene>
    <name evidence="1" type="ORF">J8273_5834</name>
</gene>
<dbReference type="GO" id="GO:0006914">
    <property type="term" value="P:autophagy"/>
    <property type="evidence" value="ECO:0007669"/>
    <property type="project" value="TreeGrafter"/>
</dbReference>
<sequence length="864" mass="95349">MPEISNFEIIGGNATIKTMCAFPQIGKVLVGVLNVDGASMRFALHKLKDLKSAGSVRMAEESSLVAYDQAGVRFAVLTSDSKQPTIRVFTQAKGSFSMAWSVQLEDHHVTSVNHIEFQDNHVIVSGQVNGMAGYARLSVADSGPQVTMICTYTDTPHFGILSRRDVWTFVDADFATVWSAEAAYYKPNSQIDRLVIEDLGSFIPVYRVLDGLVGVSCGVDGSDYLSFTSFSIKASPTHRMPLPHTPKFLSLVPEEAIPDSVAIGPKHLAPPGTMLGAVLTAGGIQLIVRSDVPVQIRALLGGFFSPAVTSDQRWDRLDAATGLLAHAVAKDWVNETDARAVRLLVGLHHLAVGRYDPAFPMIAESTVSPVAFVDFLALGEHMDRDGWADSSDIPPQFRVDSVDLLAMSGAEDCPTPTDPAISLALISFIRDALEDGTLDDHIAQFMVRQLFLRHVILGQTSEAEDLIADSGPFLLQPHVEQLLSDWGRHDMIGFLYQDSDPRRAMQLWCRDPRHRAGLVMSELRKGVIEPWEFVHSLAAVVPAELAWLLHARNVGLGELGDRLAEVPPSVVSQYYDISLTPSTRDRNVVTRDGTMLPRFAVRVATAIVRDKGKFLAGADADPPPHSWYCKEGDDFLATKLLRSSKIKRRFIESDLAQLIKSYSQPDRRGVSLQAAIFEAYRRLKDHGVVIELLSDNVTDAIEYCLAVTDDPAHKKKNERIRQLLVFYINSGRTPDELGAIIRQTLAAHPLFPLKSVLDQVPRFPLSGLTQYLGTVFRTLESRADESTMAAARLRSTLRLAKAEKTTLNRQSVEVDTDSTLCGLCHRPLLTPMLAFDPTSSGVYHLVCWDRLQEQRSRPKVNLNF</sequence>
<evidence type="ECO:0000313" key="1">
    <source>
        <dbReference type="EMBL" id="KAG9392799.1"/>
    </source>
</evidence>
<protein>
    <submittedName>
        <fullName evidence="1">Vacuolar sorting protein 39 domain 2</fullName>
    </submittedName>
</protein>
<comment type="caution">
    <text evidence="1">The sequence shown here is derived from an EMBL/GenBank/DDBJ whole genome shotgun (WGS) entry which is preliminary data.</text>
</comment>
<organism evidence="1 2">
    <name type="scientific">Carpediemonas membranifera</name>
    <dbReference type="NCBI Taxonomy" id="201153"/>
    <lineage>
        <taxon>Eukaryota</taxon>
        <taxon>Metamonada</taxon>
        <taxon>Carpediemonas-like organisms</taxon>
        <taxon>Carpediemonas</taxon>
    </lineage>
</organism>
<dbReference type="Proteomes" id="UP000717585">
    <property type="component" value="Unassembled WGS sequence"/>
</dbReference>
<proteinExistence type="predicted"/>
<accession>A0A8J6DYV8</accession>
<reference evidence="1" key="1">
    <citation type="submission" date="2021-05" db="EMBL/GenBank/DDBJ databases">
        <title>A free-living protist that lacks canonical eukaryotic 1 DNA replication and segregation systems.</title>
        <authorList>
            <person name="Salas-Leiva D.E."/>
            <person name="Tromer E.C."/>
            <person name="Curtis B.A."/>
            <person name="Jerlstrom-Hultqvist J."/>
            <person name="Kolisko M."/>
            <person name="Yi Z."/>
            <person name="Salas-Leiva J.S."/>
            <person name="Gallot-Lavallee L."/>
            <person name="Kops G.J.P.L."/>
            <person name="Archibald J.M."/>
            <person name="Simpson A.G.B."/>
            <person name="Roger A.J."/>
        </authorList>
    </citation>
    <scope>NUCLEOTIDE SEQUENCE</scope>
    <source>
        <strain evidence="1">BICM</strain>
    </source>
</reference>
<dbReference type="InterPro" id="IPR032914">
    <property type="entry name" value="Vam6/VPS39/TRAP1"/>
</dbReference>
<evidence type="ECO:0000313" key="2">
    <source>
        <dbReference type="Proteomes" id="UP000717585"/>
    </source>
</evidence>